<feature type="signal peptide" evidence="1">
    <location>
        <begin position="1"/>
        <end position="16"/>
    </location>
</feature>
<reference evidence="2 3" key="1">
    <citation type="journal article" date="2009" name="PLoS Genet.">
        <title>Genomic analysis of the basal lineage fungus Rhizopus oryzae reveals a whole-genome duplication.</title>
        <authorList>
            <person name="Ma L.-J."/>
            <person name="Ibrahim A.S."/>
            <person name="Skory C."/>
            <person name="Grabherr M.G."/>
            <person name="Burger G."/>
            <person name="Butler M."/>
            <person name="Elias M."/>
            <person name="Idnurm A."/>
            <person name="Lang B.F."/>
            <person name="Sone T."/>
            <person name="Abe A."/>
            <person name="Calvo S.E."/>
            <person name="Corrochano L.M."/>
            <person name="Engels R."/>
            <person name="Fu J."/>
            <person name="Hansberg W."/>
            <person name="Kim J.-M."/>
            <person name="Kodira C.D."/>
            <person name="Koehrsen M.J."/>
            <person name="Liu B."/>
            <person name="Miranda-Saavedra D."/>
            <person name="O'Leary S."/>
            <person name="Ortiz-Castellanos L."/>
            <person name="Poulter R."/>
            <person name="Rodriguez-Romero J."/>
            <person name="Ruiz-Herrera J."/>
            <person name="Shen Y.-Q."/>
            <person name="Zeng Q."/>
            <person name="Galagan J."/>
            <person name="Birren B.W."/>
            <person name="Cuomo C.A."/>
            <person name="Wickes B.L."/>
        </authorList>
    </citation>
    <scope>NUCLEOTIDE SEQUENCE [LARGE SCALE GENOMIC DNA]</scope>
    <source>
        <strain evidence="3">RA 99-880 / ATCC MYA-4621 / FGSC 9543 / NRRL 43880</strain>
    </source>
</reference>
<protein>
    <submittedName>
        <fullName evidence="2">Uncharacterized protein</fullName>
    </submittedName>
</protein>
<keyword evidence="1" id="KW-0732">Signal</keyword>
<gene>
    <name evidence="2" type="ORF">RO3G_06185</name>
</gene>
<evidence type="ECO:0000256" key="1">
    <source>
        <dbReference type="SAM" id="SignalP"/>
    </source>
</evidence>
<dbReference type="EMBL" id="CH476735">
    <property type="protein sequence ID" value="EIE81480.1"/>
    <property type="molecule type" value="Genomic_DNA"/>
</dbReference>
<proteinExistence type="predicted"/>
<dbReference type="VEuPathDB" id="FungiDB:RO3G_06185"/>
<dbReference type="InParanoid" id="I1BZ50"/>
<dbReference type="RefSeq" id="XP_067516876.1">
    <property type="nucleotide sequence ID" value="XM_067660775.1"/>
</dbReference>
<dbReference type="AlphaFoldDB" id="I1BZ50"/>
<feature type="chain" id="PRO_5003637621" evidence="1">
    <location>
        <begin position="17"/>
        <end position="108"/>
    </location>
</feature>
<evidence type="ECO:0000313" key="2">
    <source>
        <dbReference type="EMBL" id="EIE81480.1"/>
    </source>
</evidence>
<dbReference type="OrthoDB" id="2206543at2759"/>
<accession>I1BZ50</accession>
<evidence type="ECO:0000313" key="3">
    <source>
        <dbReference type="Proteomes" id="UP000009138"/>
    </source>
</evidence>
<sequence length="108" mass="12656">MSVLLLIFHIIEITHTFLIHYGYENELREQLRKVHILVRDDFDPLDPENARDPEFINAPTHRKAEHTRWAFLQRLGPALCRFKTVLQSMTVLPLIHTCFPMTAIPPQA</sequence>
<name>I1BZ50_RHIO9</name>
<organism evidence="2 3">
    <name type="scientific">Rhizopus delemar (strain RA 99-880 / ATCC MYA-4621 / FGSC 9543 / NRRL 43880)</name>
    <name type="common">Mucormycosis agent</name>
    <name type="synonym">Rhizopus arrhizus var. delemar</name>
    <dbReference type="NCBI Taxonomy" id="246409"/>
    <lineage>
        <taxon>Eukaryota</taxon>
        <taxon>Fungi</taxon>
        <taxon>Fungi incertae sedis</taxon>
        <taxon>Mucoromycota</taxon>
        <taxon>Mucoromycotina</taxon>
        <taxon>Mucoromycetes</taxon>
        <taxon>Mucorales</taxon>
        <taxon>Mucorineae</taxon>
        <taxon>Rhizopodaceae</taxon>
        <taxon>Rhizopus</taxon>
    </lineage>
</organism>
<dbReference type="Proteomes" id="UP000009138">
    <property type="component" value="Unassembled WGS sequence"/>
</dbReference>
<dbReference type="GeneID" id="93613156"/>
<keyword evidence="3" id="KW-1185">Reference proteome</keyword>